<dbReference type="GO" id="GO:0005737">
    <property type="term" value="C:cytoplasm"/>
    <property type="evidence" value="ECO:0007669"/>
    <property type="project" value="TreeGrafter"/>
</dbReference>
<dbReference type="AlphaFoldDB" id="A0A1V9XWK5"/>
<comment type="caution">
    <text evidence="5">The sequence shown here is derived from an EMBL/GenBank/DDBJ whole genome shotgun (WGS) entry which is preliminary data.</text>
</comment>
<feature type="compositionally biased region" description="Low complexity" evidence="3">
    <location>
        <begin position="439"/>
        <end position="462"/>
    </location>
</feature>
<dbReference type="Pfam" id="PF00076">
    <property type="entry name" value="RRM_1"/>
    <property type="match status" value="1"/>
</dbReference>
<dbReference type="GO" id="GO:0008135">
    <property type="term" value="F:translation factor activity, RNA binding"/>
    <property type="evidence" value="ECO:0007669"/>
    <property type="project" value="TreeGrafter"/>
</dbReference>
<gene>
    <name evidence="5" type="ORF">BIW11_06776</name>
</gene>
<evidence type="ECO:0000313" key="5">
    <source>
        <dbReference type="EMBL" id="OQR77885.1"/>
    </source>
</evidence>
<dbReference type="Pfam" id="PF16366">
    <property type="entry name" value="CEBP_ZZ"/>
    <property type="match status" value="1"/>
</dbReference>
<feature type="region of interest" description="Disordered" evidence="3">
    <location>
        <begin position="401"/>
        <end position="462"/>
    </location>
</feature>
<dbReference type="CDD" id="cd12725">
    <property type="entry name" value="RRM2_CPEB1"/>
    <property type="match status" value="1"/>
</dbReference>
<accession>A0A1V9XWK5</accession>
<dbReference type="GO" id="GO:2000766">
    <property type="term" value="P:negative regulation of cytoplasmic translation"/>
    <property type="evidence" value="ECO:0007669"/>
    <property type="project" value="TreeGrafter"/>
</dbReference>
<feature type="region of interest" description="Disordered" evidence="3">
    <location>
        <begin position="216"/>
        <end position="257"/>
    </location>
</feature>
<dbReference type="InterPro" id="IPR035979">
    <property type="entry name" value="RBD_domain_sf"/>
</dbReference>
<dbReference type="InterPro" id="IPR012677">
    <property type="entry name" value="Nucleotide-bd_a/b_plait_sf"/>
</dbReference>
<organism evidence="5 6">
    <name type="scientific">Tropilaelaps mercedesae</name>
    <dbReference type="NCBI Taxonomy" id="418985"/>
    <lineage>
        <taxon>Eukaryota</taxon>
        <taxon>Metazoa</taxon>
        <taxon>Ecdysozoa</taxon>
        <taxon>Arthropoda</taxon>
        <taxon>Chelicerata</taxon>
        <taxon>Arachnida</taxon>
        <taxon>Acari</taxon>
        <taxon>Parasitiformes</taxon>
        <taxon>Mesostigmata</taxon>
        <taxon>Gamasina</taxon>
        <taxon>Dermanyssoidea</taxon>
        <taxon>Laelapidae</taxon>
        <taxon>Tropilaelaps</taxon>
    </lineage>
</organism>
<evidence type="ECO:0000259" key="4">
    <source>
        <dbReference type="PROSITE" id="PS50102"/>
    </source>
</evidence>
<dbReference type="PROSITE" id="PS50102">
    <property type="entry name" value="RRM"/>
    <property type="match status" value="2"/>
</dbReference>
<dbReference type="STRING" id="418985.A0A1V9XWK5"/>
<dbReference type="GO" id="GO:0043005">
    <property type="term" value="C:neuron projection"/>
    <property type="evidence" value="ECO:0007669"/>
    <property type="project" value="TreeGrafter"/>
</dbReference>
<reference evidence="5 6" key="1">
    <citation type="journal article" date="2017" name="Gigascience">
        <title>Draft genome of the honey bee ectoparasitic mite, Tropilaelaps mercedesae, is shaped by the parasitic life history.</title>
        <authorList>
            <person name="Dong X."/>
            <person name="Armstrong S.D."/>
            <person name="Xia D."/>
            <person name="Makepeace B.L."/>
            <person name="Darby A.C."/>
            <person name="Kadowaki T."/>
        </authorList>
    </citation>
    <scope>NUCLEOTIDE SEQUENCE [LARGE SCALE GENOMIC DNA]</scope>
    <source>
        <strain evidence="5">Wuxi-XJTLU</strain>
    </source>
</reference>
<proteinExistence type="predicted"/>
<dbReference type="Gene3D" id="4.10.640.40">
    <property type="entry name" value="Cytoplasmic polyadenylation element-binding protein, ZZ domain"/>
    <property type="match status" value="1"/>
</dbReference>
<dbReference type="InterPro" id="IPR032296">
    <property type="entry name" value="CEBP_ZZ"/>
</dbReference>
<name>A0A1V9XWK5_9ACAR</name>
<feature type="domain" description="RRM" evidence="4">
    <location>
        <begin position="264"/>
        <end position="334"/>
    </location>
</feature>
<dbReference type="PANTHER" id="PTHR12566:SF9">
    <property type="entry name" value="CYTOPLASMIC POLYADENYLATION ELEMENT-BINDING PROTEIN 1"/>
    <property type="match status" value="1"/>
</dbReference>
<keyword evidence="1 2" id="KW-0694">RNA-binding</keyword>
<dbReference type="Gene3D" id="3.30.70.330">
    <property type="match status" value="2"/>
</dbReference>
<dbReference type="Pfam" id="PF16367">
    <property type="entry name" value="RRM_7"/>
    <property type="match status" value="1"/>
</dbReference>
<dbReference type="OrthoDB" id="10033548at2759"/>
<dbReference type="SUPFAM" id="SSF54928">
    <property type="entry name" value="RNA-binding domain, RBD"/>
    <property type="match status" value="1"/>
</dbReference>
<dbReference type="SMART" id="SM00360">
    <property type="entry name" value="RRM"/>
    <property type="match status" value="2"/>
</dbReference>
<dbReference type="GO" id="GO:0045202">
    <property type="term" value="C:synapse"/>
    <property type="evidence" value="ECO:0007669"/>
    <property type="project" value="TreeGrafter"/>
</dbReference>
<dbReference type="InterPro" id="IPR034819">
    <property type="entry name" value="CPEB"/>
</dbReference>
<dbReference type="InterPro" id="IPR000504">
    <property type="entry name" value="RRM_dom"/>
</dbReference>
<dbReference type="Proteomes" id="UP000192247">
    <property type="component" value="Unassembled WGS sequence"/>
</dbReference>
<dbReference type="EMBL" id="MNPL01002922">
    <property type="protein sequence ID" value="OQR77885.1"/>
    <property type="molecule type" value="Genomic_DNA"/>
</dbReference>
<dbReference type="GO" id="GO:0003730">
    <property type="term" value="F:mRNA 3'-UTR binding"/>
    <property type="evidence" value="ECO:0007669"/>
    <property type="project" value="InterPro"/>
</dbReference>
<feature type="compositionally biased region" description="Low complexity" evidence="3">
    <location>
        <begin position="401"/>
        <end position="417"/>
    </location>
</feature>
<keyword evidence="6" id="KW-1185">Reference proteome</keyword>
<dbReference type="GO" id="GO:0005634">
    <property type="term" value="C:nucleus"/>
    <property type="evidence" value="ECO:0007669"/>
    <property type="project" value="TreeGrafter"/>
</dbReference>
<evidence type="ECO:0000256" key="3">
    <source>
        <dbReference type="SAM" id="MobiDB-lite"/>
    </source>
</evidence>
<evidence type="ECO:0000256" key="2">
    <source>
        <dbReference type="PROSITE-ProRule" id="PRU00176"/>
    </source>
</evidence>
<dbReference type="PANTHER" id="PTHR12566">
    <property type="entry name" value="CYTOPLASMIC POLYADENYLATION ELEMENT BINDING PROTEIN CPEB"/>
    <property type="match status" value="1"/>
</dbReference>
<protein>
    <recommendedName>
        <fullName evidence="4">RRM domain-containing protein</fullName>
    </recommendedName>
</protein>
<evidence type="ECO:0000313" key="6">
    <source>
        <dbReference type="Proteomes" id="UP000192247"/>
    </source>
</evidence>
<dbReference type="InterPro" id="IPR038446">
    <property type="entry name" value="CEBP_ZZ_sf"/>
</dbReference>
<sequence>MEKELKRKQPVNIDFCVKSLVSLLLMNRGRPSRPPLEVPNPLQRCLDLAFLDRTLELGLASYNSIQQSAAPVTWKNIRNSGSQQLEAALERIDNEAKRRRSAANQRVATRSWKGTLVAENRASSTYANKVFVGGLPYDVTPESLEDLFRGNGVLSVQFPPRGRGHAYLVFEDHEQVKKFLESCQKGQPGQFFHYVPARRGKGRLAQVIPWALGDSEWPSASNGDPADGTKASDYETGEGVGSFLSPGRTRPNVSRNGRNMFRHNTVFVGALHGEITAEGLQKIFSELFGPVVYVGIDSDKNRYPNGSARVTFEKAESFRDAVLAEFVEVETARFTKIIQLDAYIEEGFCCVRECGAATPVFCRHPTCFRYYCPTCFEAHRRIGPNGTTVLQGRDYHAPVMRNRSNAHSNSGASGNHSSSHKHHLTHSERHKDRGHFVDNNNPRNNCSSSSKDPLSSSSGIRP</sequence>
<dbReference type="GO" id="GO:0000900">
    <property type="term" value="F:mRNA regulatory element binding translation repressor activity"/>
    <property type="evidence" value="ECO:0007669"/>
    <property type="project" value="TreeGrafter"/>
</dbReference>
<feature type="domain" description="RRM" evidence="4">
    <location>
        <begin position="128"/>
        <end position="207"/>
    </location>
</feature>
<feature type="compositionally biased region" description="Basic and acidic residues" evidence="3">
    <location>
        <begin position="425"/>
        <end position="436"/>
    </location>
</feature>
<evidence type="ECO:0000256" key="1">
    <source>
        <dbReference type="ARBA" id="ARBA00022884"/>
    </source>
</evidence>
<dbReference type="GO" id="GO:0043022">
    <property type="term" value="F:ribosome binding"/>
    <property type="evidence" value="ECO:0007669"/>
    <property type="project" value="TreeGrafter"/>
</dbReference>
<dbReference type="InParanoid" id="A0A1V9XWK5"/>